<dbReference type="Gene3D" id="2.115.10.20">
    <property type="entry name" value="Glycosyl hydrolase domain, family 43"/>
    <property type="match status" value="1"/>
</dbReference>
<dbReference type="Pfam" id="PF04041">
    <property type="entry name" value="Glyco_hydro_130"/>
    <property type="match status" value="1"/>
</dbReference>
<dbReference type="PANTHER" id="PTHR34106:SF1">
    <property type="entry name" value="1,4-BETA-MANNOSYL-N-ACETYLGLUCOSAMINE PHOSPHORYLASE"/>
    <property type="match status" value="1"/>
</dbReference>
<keyword evidence="2 4" id="KW-0808">Transferase</keyword>
<dbReference type="Proteomes" id="UP000018895">
    <property type="component" value="Unassembled WGS sequence"/>
</dbReference>
<evidence type="ECO:0000256" key="1">
    <source>
        <dbReference type="ARBA" id="ARBA00022676"/>
    </source>
</evidence>
<keyword evidence="4" id="KW-0119">Carbohydrate metabolism</keyword>
<comment type="caution">
    <text evidence="5">The sequence shown here is derived from an EMBL/GenBank/DDBJ whole genome shotgun (WGS) entry which is preliminary data.</text>
</comment>
<dbReference type="GO" id="GO:0005975">
    <property type="term" value="P:carbohydrate metabolic process"/>
    <property type="evidence" value="ECO:0007669"/>
    <property type="project" value="UniProtKB-UniRule"/>
</dbReference>
<dbReference type="GO" id="GO:0016787">
    <property type="term" value="F:hydrolase activity"/>
    <property type="evidence" value="ECO:0007669"/>
    <property type="project" value="UniProtKB-KW"/>
</dbReference>
<comment type="function">
    <text evidence="4">Converts 4-O-beta-D-mannopyranosyl-D-glucopyranose (Man-Glc) to mannose 1-phosphate (Man1P) and glucose.</text>
</comment>
<dbReference type="OrthoDB" id="9759709at2"/>
<gene>
    <name evidence="5" type="ORF">JCM9152_3853</name>
</gene>
<evidence type="ECO:0000256" key="2">
    <source>
        <dbReference type="ARBA" id="ARBA00022679"/>
    </source>
</evidence>
<dbReference type="EMBL" id="BAUU01000034">
    <property type="protein sequence ID" value="GAE32323.1"/>
    <property type="molecule type" value="Genomic_DNA"/>
</dbReference>
<evidence type="ECO:0000313" key="6">
    <source>
        <dbReference type="Proteomes" id="UP000018895"/>
    </source>
</evidence>
<keyword evidence="6" id="KW-1185">Reference proteome</keyword>
<dbReference type="PIRSF" id="PIRSF016202">
    <property type="entry name" value="PH1107"/>
    <property type="match status" value="1"/>
</dbReference>
<name>W4QL03_9BACI</name>
<reference evidence="5" key="1">
    <citation type="journal article" date="2014" name="Genome Announc.">
        <title>Draft Genome Sequences of Three Alkaliphilic Bacillus Strains, Bacillus wakoensis JCM 9140T, Bacillus akibai JCM 9157T, and Bacillus hemicellulosilyticus JCM 9152T.</title>
        <authorList>
            <person name="Yuki M."/>
            <person name="Oshima K."/>
            <person name="Suda W."/>
            <person name="Oshida Y."/>
            <person name="Kitamura K."/>
            <person name="Iida T."/>
            <person name="Hattori M."/>
            <person name="Ohkuma M."/>
        </authorList>
    </citation>
    <scope>NUCLEOTIDE SEQUENCE [LARGE SCALE GENOMIC DNA]</scope>
    <source>
        <strain evidence="5">JCM 9152</strain>
    </source>
</reference>
<evidence type="ECO:0000256" key="3">
    <source>
        <dbReference type="ARBA" id="ARBA00024356"/>
    </source>
</evidence>
<protein>
    <recommendedName>
        <fullName evidence="4">4-O-beta-D-mannosyl-D-glucose phosphorylase</fullName>
        <shortName evidence="4">MGP</shortName>
        <shortName evidence="4">Mannosylglucose phosphorylase</shortName>
        <ecNumber evidence="4">2.4.1.281</ecNumber>
    </recommendedName>
</protein>
<comment type="similarity">
    <text evidence="3 4">Belongs to the glycosyl hydrolase 130 family.</text>
</comment>
<evidence type="ECO:0000313" key="5">
    <source>
        <dbReference type="EMBL" id="GAE32323.1"/>
    </source>
</evidence>
<dbReference type="SUPFAM" id="SSF75005">
    <property type="entry name" value="Arabinanase/levansucrase/invertase"/>
    <property type="match status" value="1"/>
</dbReference>
<dbReference type="STRING" id="1236971.JCM9152_3853"/>
<organism evidence="5 6">
    <name type="scientific">Halalkalibacter hemicellulosilyticusJCM 9152</name>
    <dbReference type="NCBI Taxonomy" id="1236971"/>
    <lineage>
        <taxon>Bacteria</taxon>
        <taxon>Bacillati</taxon>
        <taxon>Bacillota</taxon>
        <taxon>Bacilli</taxon>
        <taxon>Bacillales</taxon>
        <taxon>Bacillaceae</taxon>
        <taxon>Halalkalibacter</taxon>
    </lineage>
</organism>
<sequence>MIHEKYFDLLEKQNEYLAKKNKKKEDFYNGIYDRYEDPVLTRHHVPLHWRFDLSKQSNPFFMERLGVNATFNPGAIYLNGKYYMVVRLEGVDRKSIFAIAESDNGVDQFQFIGTPITWENPYEDETNIYDMRLVQHEDGWIYGIYCSESKDPGAPQFDTSSAVAQAGLVRTKDLKYWERLPNIETPSPQQRNVVLHPEFVDGKYAFYTRPQDGFISTGKGGGIAFGVCDDIEKPIISEETIMDEKVYHTVYEVKNGQGPAPIKTDKGWIHIAHGVRNTAAGLRYVLYTFATSLEAPEKIIAKPGGHFIAPYDEERVGDVSNVIFCNGAIVNEQNEVFIYYASSDTRIHVATTTIEKLVDYTFQTPEDPLHSIENAKQRKELIEKNLHLLKNIK</sequence>
<evidence type="ECO:0000256" key="4">
    <source>
        <dbReference type="HAMAP-Rule" id="MF_00928"/>
    </source>
</evidence>
<dbReference type="PANTHER" id="PTHR34106">
    <property type="entry name" value="GLYCOSIDASE"/>
    <property type="match status" value="1"/>
</dbReference>
<dbReference type="GO" id="GO:0071555">
    <property type="term" value="P:cell wall organization"/>
    <property type="evidence" value="ECO:0007669"/>
    <property type="project" value="UniProtKB-KW"/>
</dbReference>
<dbReference type="InterPro" id="IPR023296">
    <property type="entry name" value="Glyco_hydro_beta-prop_sf"/>
</dbReference>
<dbReference type="InterPro" id="IPR007184">
    <property type="entry name" value="Mannoside_phosphorylase"/>
</dbReference>
<dbReference type="EC" id="2.4.1.281" evidence="4"/>
<dbReference type="InterPro" id="IPR028583">
    <property type="entry name" value="Man_Glc_phosphorylase"/>
</dbReference>
<dbReference type="GO" id="GO:0016758">
    <property type="term" value="F:hexosyltransferase activity"/>
    <property type="evidence" value="ECO:0007669"/>
    <property type="project" value="UniProtKB-UniRule"/>
</dbReference>
<accession>W4QL03</accession>
<dbReference type="HAMAP" id="MF_00928">
    <property type="entry name" value="Man_Glc_phosphorylase"/>
    <property type="match status" value="1"/>
</dbReference>
<keyword evidence="5" id="KW-0378">Hydrolase</keyword>
<dbReference type="RefSeq" id="WP_035346669.1">
    <property type="nucleotide sequence ID" value="NZ_BAUU01000034.1"/>
</dbReference>
<comment type="catalytic activity">
    <reaction evidence="4">
        <text>beta-D-mannosyl-(1-&gt;4)-D-glucose + phosphate = alpha-D-mannose 1-phosphate + D-glucose</text>
        <dbReference type="Rhea" id="RHEA:32531"/>
        <dbReference type="ChEBI" id="CHEBI:4167"/>
        <dbReference type="ChEBI" id="CHEBI:43474"/>
        <dbReference type="ChEBI" id="CHEBI:58409"/>
        <dbReference type="ChEBI" id="CHEBI:64351"/>
        <dbReference type="EC" id="2.4.1.281"/>
    </reaction>
</comment>
<keyword evidence="1 4" id="KW-0328">Glycosyltransferase</keyword>
<proteinExistence type="inferred from homology"/>
<dbReference type="AlphaFoldDB" id="W4QL03"/>
<keyword evidence="4" id="KW-0961">Cell wall biogenesis/degradation</keyword>